<evidence type="ECO:0000313" key="3">
    <source>
        <dbReference type="Proteomes" id="UP000307657"/>
    </source>
</evidence>
<dbReference type="PANTHER" id="PTHR43685:SF10">
    <property type="entry name" value="LACTO-N-NEOTETRAOSE BIOSYNTHESIS GLYCOSYL TRANSFERASE LGTA"/>
    <property type="match status" value="1"/>
</dbReference>
<dbReference type="Proteomes" id="UP000307657">
    <property type="component" value="Unassembled WGS sequence"/>
</dbReference>
<dbReference type="OrthoDB" id="6307329at2"/>
<keyword evidence="2" id="KW-0808">Transferase</keyword>
<feature type="domain" description="Glycosyltransferase 2-like" evidence="1">
    <location>
        <begin position="8"/>
        <end position="140"/>
    </location>
</feature>
<comment type="caution">
    <text evidence="2">The sequence shown here is derived from an EMBL/GenBank/DDBJ whole genome shotgun (WGS) entry which is preliminary data.</text>
</comment>
<dbReference type="Gene3D" id="3.90.550.10">
    <property type="entry name" value="Spore Coat Polysaccharide Biosynthesis Protein SpsA, Chain A"/>
    <property type="match status" value="1"/>
</dbReference>
<dbReference type="GO" id="GO:0016740">
    <property type="term" value="F:transferase activity"/>
    <property type="evidence" value="ECO:0007669"/>
    <property type="project" value="UniProtKB-KW"/>
</dbReference>
<evidence type="ECO:0000313" key="2">
    <source>
        <dbReference type="EMBL" id="TJY32895.1"/>
    </source>
</evidence>
<dbReference type="InterPro" id="IPR001173">
    <property type="entry name" value="Glyco_trans_2-like"/>
</dbReference>
<reference evidence="2 3" key="1">
    <citation type="submission" date="2019-04" db="EMBL/GenBank/DDBJ databases">
        <title>Lacinutrix sp. nov., isolated from marine water.</title>
        <authorList>
            <person name="Kim W."/>
        </authorList>
    </citation>
    <scope>NUCLEOTIDE SEQUENCE [LARGE SCALE GENOMIC DNA]</scope>
    <source>
        <strain evidence="2 3">CAU 1491</strain>
    </source>
</reference>
<dbReference type="InterPro" id="IPR029044">
    <property type="entry name" value="Nucleotide-diphossugar_trans"/>
</dbReference>
<name>A0A4U0EMT8_9FLAO</name>
<dbReference type="AlphaFoldDB" id="A0A4U0EMT8"/>
<protein>
    <submittedName>
        <fullName evidence="2">Glycosyltransferase family 2 protein</fullName>
    </submittedName>
</protein>
<dbReference type="PANTHER" id="PTHR43685">
    <property type="entry name" value="GLYCOSYLTRANSFERASE"/>
    <property type="match status" value="1"/>
</dbReference>
<dbReference type="Pfam" id="PF00535">
    <property type="entry name" value="Glycos_transf_2"/>
    <property type="match status" value="1"/>
</dbReference>
<organism evidence="2 3">
    <name type="scientific">Pontimicrobium aquaticum</name>
    <dbReference type="NCBI Taxonomy" id="2565367"/>
    <lineage>
        <taxon>Bacteria</taxon>
        <taxon>Pseudomonadati</taxon>
        <taxon>Bacteroidota</taxon>
        <taxon>Flavobacteriia</taxon>
        <taxon>Flavobacteriales</taxon>
        <taxon>Flavobacteriaceae</taxon>
        <taxon>Pontimicrobium</taxon>
    </lineage>
</organism>
<dbReference type="SUPFAM" id="SSF53448">
    <property type="entry name" value="Nucleotide-diphospho-sugar transferases"/>
    <property type="match status" value="1"/>
</dbReference>
<dbReference type="EMBL" id="SUPL01000008">
    <property type="protein sequence ID" value="TJY32895.1"/>
    <property type="molecule type" value="Genomic_DNA"/>
</dbReference>
<sequence length="341" mass="40412">MNKNCLISVVLPVYNVEKYVRETIDTILNQTIQDFEIIVIDDCSTDNTLPIIKSIKDDRIRIIEKLANKGLIDSLNIGFKEAKGKFIARMDGDDKNAPNRFEKQLKVLQDNPAIKACGCWLQCFGTNTKIIKHKEFHDEIVAQMLLSCPMSMGSVMLDREAIIKFKFDENKLHVEDYDFWSRVAWSIKLYNIQEVLYYYRVHETQVSNKYKSIQVEEDINIKLFLFKKLNYNTEIFSDELLKKILLLNQYITINEFGKFNEWIKELIFLNSETKIFSQKEFKEVLNTIKEKLFFLIYFTKTSIGIKKIWRVKSLFRLDFQDVLWILNIKGREIGKKYLRDE</sequence>
<keyword evidence="3" id="KW-1185">Reference proteome</keyword>
<proteinExistence type="predicted"/>
<dbReference type="RefSeq" id="WP_136844739.1">
    <property type="nucleotide sequence ID" value="NZ_SUPL01000008.1"/>
</dbReference>
<dbReference type="CDD" id="cd00761">
    <property type="entry name" value="Glyco_tranf_GTA_type"/>
    <property type="match status" value="1"/>
</dbReference>
<dbReference type="InterPro" id="IPR050834">
    <property type="entry name" value="Glycosyltransf_2"/>
</dbReference>
<gene>
    <name evidence="2" type="ORF">E5167_13745</name>
</gene>
<evidence type="ECO:0000259" key="1">
    <source>
        <dbReference type="Pfam" id="PF00535"/>
    </source>
</evidence>
<accession>A0A4U0EMT8</accession>